<name>A0A6A6ZU04_9PLEO</name>
<gene>
    <name evidence="1" type="ORF">CC86DRAFT_372022</name>
</gene>
<dbReference type="AlphaFoldDB" id="A0A6A6ZU04"/>
<sequence>MRPARADLSQYTESIFLPFTNRFSSEDVTRIRCTIDGEKFSRMPVDTGSTGILIGAPILPNIDPSAGEPAHHFFTSSLRLYVGRLVDLSVGFYGENGSNATATIPVLIVDKSWLCPWYNPSKDGFQCPPGPHGEIAQERDTSKIAYMGVGFGRNCPKDGMPIAAPQVNPFLNIDAINGKPLSKATMRSGYIVTTEGVHLGLTRDNTRGFAFDDLQPGVTHGHDPRDWAMARMSFRINGGPQHFGTVLVDTGIPHMYIRAEDGVSIPTVTIRNPNKHGHAKMVKRVKPGTEITVAFPSFNNPASGYSFFIGEGSAVEPSFVVPGRPSFPPYVNTGRNFLHGYSIAFDATGGRFGFRPVQSSSSSVL</sequence>
<reference evidence="1" key="1">
    <citation type="journal article" date="2020" name="Stud. Mycol.">
        <title>101 Dothideomycetes genomes: a test case for predicting lifestyles and emergence of pathogens.</title>
        <authorList>
            <person name="Haridas S."/>
            <person name="Albert R."/>
            <person name="Binder M."/>
            <person name="Bloem J."/>
            <person name="Labutti K."/>
            <person name="Salamov A."/>
            <person name="Andreopoulos B."/>
            <person name="Baker S."/>
            <person name="Barry K."/>
            <person name="Bills G."/>
            <person name="Bluhm B."/>
            <person name="Cannon C."/>
            <person name="Castanera R."/>
            <person name="Culley D."/>
            <person name="Daum C."/>
            <person name="Ezra D."/>
            <person name="Gonzalez J."/>
            <person name="Henrissat B."/>
            <person name="Kuo A."/>
            <person name="Liang C."/>
            <person name="Lipzen A."/>
            <person name="Lutzoni F."/>
            <person name="Magnuson J."/>
            <person name="Mondo S."/>
            <person name="Nolan M."/>
            <person name="Ohm R."/>
            <person name="Pangilinan J."/>
            <person name="Park H.-J."/>
            <person name="Ramirez L."/>
            <person name="Alfaro M."/>
            <person name="Sun H."/>
            <person name="Tritt A."/>
            <person name="Yoshinaga Y."/>
            <person name="Zwiers L.-H."/>
            <person name="Turgeon B."/>
            <person name="Goodwin S."/>
            <person name="Spatafora J."/>
            <person name="Crous P."/>
            <person name="Grigoriev I."/>
        </authorList>
    </citation>
    <scope>NUCLEOTIDE SEQUENCE</scope>
    <source>
        <strain evidence="1">CBS 113818</strain>
    </source>
</reference>
<proteinExistence type="predicted"/>
<dbReference type="Proteomes" id="UP000799424">
    <property type="component" value="Unassembled WGS sequence"/>
</dbReference>
<evidence type="ECO:0008006" key="3">
    <source>
        <dbReference type="Google" id="ProtNLM"/>
    </source>
</evidence>
<accession>A0A6A6ZU04</accession>
<keyword evidence="2" id="KW-1185">Reference proteome</keyword>
<evidence type="ECO:0000313" key="1">
    <source>
        <dbReference type="EMBL" id="KAF2823817.1"/>
    </source>
</evidence>
<dbReference type="EMBL" id="MU006231">
    <property type="protein sequence ID" value="KAF2823817.1"/>
    <property type="molecule type" value="Genomic_DNA"/>
</dbReference>
<organism evidence="1 2">
    <name type="scientific">Ophiobolus disseminans</name>
    <dbReference type="NCBI Taxonomy" id="1469910"/>
    <lineage>
        <taxon>Eukaryota</taxon>
        <taxon>Fungi</taxon>
        <taxon>Dikarya</taxon>
        <taxon>Ascomycota</taxon>
        <taxon>Pezizomycotina</taxon>
        <taxon>Dothideomycetes</taxon>
        <taxon>Pleosporomycetidae</taxon>
        <taxon>Pleosporales</taxon>
        <taxon>Pleosporineae</taxon>
        <taxon>Phaeosphaeriaceae</taxon>
        <taxon>Ophiobolus</taxon>
    </lineage>
</organism>
<dbReference type="OrthoDB" id="5291209at2759"/>
<evidence type="ECO:0000313" key="2">
    <source>
        <dbReference type="Proteomes" id="UP000799424"/>
    </source>
</evidence>
<protein>
    <recommendedName>
        <fullName evidence="3">Peptidase A1 domain-containing protein</fullName>
    </recommendedName>
</protein>